<keyword evidence="2" id="KW-1185">Reference proteome</keyword>
<organism evidence="1 2">
    <name type="scientific">Orbilia brochopaga</name>
    <dbReference type="NCBI Taxonomy" id="3140254"/>
    <lineage>
        <taxon>Eukaryota</taxon>
        <taxon>Fungi</taxon>
        <taxon>Dikarya</taxon>
        <taxon>Ascomycota</taxon>
        <taxon>Pezizomycotina</taxon>
        <taxon>Orbiliomycetes</taxon>
        <taxon>Orbiliales</taxon>
        <taxon>Orbiliaceae</taxon>
        <taxon>Orbilia</taxon>
    </lineage>
</organism>
<reference evidence="1 2" key="1">
    <citation type="submission" date="2019-10" db="EMBL/GenBank/DDBJ databases">
        <authorList>
            <person name="Palmer J.M."/>
        </authorList>
    </citation>
    <scope>NUCLEOTIDE SEQUENCE [LARGE SCALE GENOMIC DNA]</scope>
    <source>
        <strain evidence="1 2">TWF696</strain>
    </source>
</reference>
<evidence type="ECO:0000313" key="2">
    <source>
        <dbReference type="Proteomes" id="UP001375240"/>
    </source>
</evidence>
<comment type="caution">
    <text evidence="1">The sequence shown here is derived from an EMBL/GenBank/DDBJ whole genome shotgun (WGS) entry which is preliminary data.</text>
</comment>
<accession>A0AAV9ULK8</accession>
<evidence type="ECO:0000313" key="1">
    <source>
        <dbReference type="EMBL" id="KAK6344306.1"/>
    </source>
</evidence>
<dbReference type="AlphaFoldDB" id="A0AAV9ULK8"/>
<sequence length="144" mass="16853">MTTLTGREHSVRDNQATPKLLHFATITCFKPPLACIISFDPANPSTLRQHTRSSITMSRSELYQGYKNYEVAFDKIDSEMFRRATNKPRQDYRDQSFDDLKRMKKQVVEDIIKLRREVQQSYGDGDYGHEKNLQTWEDILRGCS</sequence>
<proteinExistence type="predicted"/>
<name>A0AAV9ULK8_9PEZI</name>
<gene>
    <name evidence="1" type="ORF">TWF696_007946</name>
</gene>
<dbReference type="Proteomes" id="UP001375240">
    <property type="component" value="Unassembled WGS sequence"/>
</dbReference>
<protein>
    <submittedName>
        <fullName evidence="1">Uncharacterized protein</fullName>
    </submittedName>
</protein>
<dbReference type="EMBL" id="JAVHNQ010000006">
    <property type="protein sequence ID" value="KAK6344306.1"/>
    <property type="molecule type" value="Genomic_DNA"/>
</dbReference>